<protein>
    <recommendedName>
        <fullName evidence="4">ABC-2 family transporter protein</fullName>
    </recommendedName>
</protein>
<comment type="caution">
    <text evidence="2">The sequence shown here is derived from an EMBL/GenBank/DDBJ whole genome shotgun (WGS) entry which is preliminary data.</text>
</comment>
<feature type="transmembrane region" description="Helical" evidence="1">
    <location>
        <begin position="182"/>
        <end position="201"/>
    </location>
</feature>
<feature type="transmembrane region" description="Helical" evidence="1">
    <location>
        <begin position="148"/>
        <end position="170"/>
    </location>
</feature>
<proteinExistence type="predicted"/>
<keyword evidence="3" id="KW-1185">Reference proteome</keyword>
<feature type="transmembrane region" description="Helical" evidence="1">
    <location>
        <begin position="84"/>
        <end position="109"/>
    </location>
</feature>
<dbReference type="Proteomes" id="UP001519342">
    <property type="component" value="Unassembled WGS sequence"/>
</dbReference>
<evidence type="ECO:0000256" key="1">
    <source>
        <dbReference type="SAM" id="Phobius"/>
    </source>
</evidence>
<reference evidence="2 3" key="1">
    <citation type="submission" date="2021-03" db="EMBL/GenBank/DDBJ databases">
        <title>Genomic Encyclopedia of Type Strains, Phase IV (KMG-IV): sequencing the most valuable type-strain genomes for metagenomic binning, comparative biology and taxonomic classification.</title>
        <authorList>
            <person name="Goeker M."/>
        </authorList>
    </citation>
    <scope>NUCLEOTIDE SEQUENCE [LARGE SCALE GENOMIC DNA]</scope>
    <source>
        <strain evidence="2 3">DSM 24004</strain>
    </source>
</reference>
<name>A0ABS4GFK0_9FIRM</name>
<gene>
    <name evidence="2" type="ORF">J2Z76_002323</name>
</gene>
<evidence type="ECO:0000313" key="2">
    <source>
        <dbReference type="EMBL" id="MBP1926458.1"/>
    </source>
</evidence>
<keyword evidence="1" id="KW-0472">Membrane</keyword>
<organism evidence="2 3">
    <name type="scientific">Sedimentibacter acidaminivorans</name>
    <dbReference type="NCBI Taxonomy" id="913099"/>
    <lineage>
        <taxon>Bacteria</taxon>
        <taxon>Bacillati</taxon>
        <taxon>Bacillota</taxon>
        <taxon>Tissierellia</taxon>
        <taxon>Sedimentibacter</taxon>
    </lineage>
</organism>
<evidence type="ECO:0008006" key="4">
    <source>
        <dbReference type="Google" id="ProtNLM"/>
    </source>
</evidence>
<evidence type="ECO:0000313" key="3">
    <source>
        <dbReference type="Proteomes" id="UP001519342"/>
    </source>
</evidence>
<dbReference type="EMBL" id="JAGGKS010000006">
    <property type="protein sequence ID" value="MBP1926458.1"/>
    <property type="molecule type" value="Genomic_DNA"/>
</dbReference>
<feature type="transmembrane region" description="Helical" evidence="1">
    <location>
        <begin position="228"/>
        <end position="254"/>
    </location>
</feature>
<sequence length="260" mass="28605">MIKIIKYDFIRKYKLLLVTIICSVLINLLAVAKSGANGSFGFLIAFPMLITLLYIGDIIKMYSDDLNKKSGYMLFMTSNSGYKIVVSKVITAILEGISILLIYLVFILINSIYISYVQGFNIGINISEVVRAINQVLSGSLGFNLGHVFVFLAASLIFSISFILTAYTAITIRKSIFSEVKLGGFLSFLIFVALNWATSYANGQSMSALSSYYDNIQIVGNMISATQLLIALLPIMIISVVESILMTIGSGYLLEKKINL</sequence>
<feature type="transmembrane region" description="Helical" evidence="1">
    <location>
        <begin position="40"/>
        <end position="63"/>
    </location>
</feature>
<keyword evidence="1" id="KW-0812">Transmembrane</keyword>
<accession>A0ABS4GFK0</accession>
<keyword evidence="1" id="KW-1133">Transmembrane helix</keyword>
<dbReference type="RefSeq" id="WP_209512187.1">
    <property type="nucleotide sequence ID" value="NZ_JAGGKS010000006.1"/>
</dbReference>